<dbReference type="Proteomes" id="UP000650081">
    <property type="component" value="Unassembled WGS sequence"/>
</dbReference>
<evidence type="ECO:0000313" key="4">
    <source>
        <dbReference type="Proteomes" id="UP000650081"/>
    </source>
</evidence>
<dbReference type="Gene3D" id="3.40.710.10">
    <property type="entry name" value="DD-peptidase/beta-lactamase superfamily"/>
    <property type="match status" value="1"/>
</dbReference>
<dbReference type="PANTHER" id="PTHR43283:SF3">
    <property type="entry name" value="BETA-LACTAMASE FAMILY PROTEIN (AFU_ORTHOLOGUE AFUA_5G07500)"/>
    <property type="match status" value="1"/>
</dbReference>
<feature type="signal peptide" evidence="1">
    <location>
        <begin position="1"/>
        <end position="19"/>
    </location>
</feature>
<dbReference type="PANTHER" id="PTHR43283">
    <property type="entry name" value="BETA-LACTAMASE-RELATED"/>
    <property type="match status" value="1"/>
</dbReference>
<dbReference type="Pfam" id="PF00144">
    <property type="entry name" value="Beta-lactamase"/>
    <property type="match status" value="1"/>
</dbReference>
<dbReference type="SUPFAM" id="SSF56601">
    <property type="entry name" value="beta-lactamase/transpeptidase-like"/>
    <property type="match status" value="1"/>
</dbReference>
<dbReference type="InterPro" id="IPR012338">
    <property type="entry name" value="Beta-lactam/transpept-like"/>
</dbReference>
<dbReference type="RefSeq" id="WP_187468583.1">
    <property type="nucleotide sequence ID" value="NZ_JACSIT010000153.1"/>
</dbReference>
<organism evidence="3 4">
    <name type="scientific">Neolewinella lacunae</name>
    <dbReference type="NCBI Taxonomy" id="1517758"/>
    <lineage>
        <taxon>Bacteria</taxon>
        <taxon>Pseudomonadati</taxon>
        <taxon>Bacteroidota</taxon>
        <taxon>Saprospiria</taxon>
        <taxon>Saprospirales</taxon>
        <taxon>Lewinellaceae</taxon>
        <taxon>Neolewinella</taxon>
    </lineage>
</organism>
<feature type="domain" description="Beta-lactamase-related" evidence="2">
    <location>
        <begin position="30"/>
        <end position="376"/>
    </location>
</feature>
<accession>A0A923PPN9</accession>
<evidence type="ECO:0000256" key="1">
    <source>
        <dbReference type="SAM" id="SignalP"/>
    </source>
</evidence>
<dbReference type="EMBL" id="JACSIT010000153">
    <property type="protein sequence ID" value="MBC6996576.1"/>
    <property type="molecule type" value="Genomic_DNA"/>
</dbReference>
<keyword evidence="4" id="KW-1185">Reference proteome</keyword>
<reference evidence="3" key="1">
    <citation type="submission" date="2020-08" db="EMBL/GenBank/DDBJ databases">
        <title>Lewinella bacteria from marine environments.</title>
        <authorList>
            <person name="Zhong Y."/>
        </authorList>
    </citation>
    <scope>NUCLEOTIDE SEQUENCE</scope>
    <source>
        <strain evidence="3">KCTC 42187</strain>
    </source>
</reference>
<gene>
    <name evidence="3" type="ORF">H9S92_20555</name>
</gene>
<feature type="chain" id="PRO_5037863733" evidence="1">
    <location>
        <begin position="20"/>
        <end position="395"/>
    </location>
</feature>
<proteinExistence type="predicted"/>
<protein>
    <submittedName>
        <fullName evidence="3">Beta-lactamase family protein</fullName>
    </submittedName>
</protein>
<dbReference type="InterPro" id="IPR001466">
    <property type="entry name" value="Beta-lactam-related"/>
</dbReference>
<evidence type="ECO:0000313" key="3">
    <source>
        <dbReference type="EMBL" id="MBC6996576.1"/>
    </source>
</evidence>
<dbReference type="InterPro" id="IPR050789">
    <property type="entry name" value="Diverse_Enzym_Activities"/>
</dbReference>
<evidence type="ECO:0000259" key="2">
    <source>
        <dbReference type="Pfam" id="PF00144"/>
    </source>
</evidence>
<dbReference type="AlphaFoldDB" id="A0A923PPN9"/>
<name>A0A923PPN9_9BACT</name>
<keyword evidence="1" id="KW-0732">Signal</keyword>
<sequence length="395" mass="43441">MKSSLLLFFFLVFTSFSVAQTASAYADYEAYLKEGIATGQFAGAVTLLEQKGKTLYRAAHGFADQEAGKPMQQDQVFHLMSMTKPIVAVAFMMLYEEGHFQLDDKVSDYLPAFKELRVAKDPNVGKDGETVPATAPVTIRQVLSHTAGFSHGLSGTNLDNDVARALYYAPHENIASRVQALAELPLTYQPGERWFYSASPDIEALLIEKFSGQTVAEFLQQRIFDPLGMKDTGYNLTAEQAARLAKLYKIVDGKLVNDPMQMGAMGNKVFGGTHGLLSTADDYAKFCRMLLGNGRYAGKRLLKKKTLELMTQNHLGDIPYSPGQGFGLGFGLDTAVPEDGLGAAGRYYWSGAYSTFFFVDPANQLFAILMTQRSPYTGQIGDALRKHVYQAISKK</sequence>
<comment type="caution">
    <text evidence="3">The sequence shown here is derived from an EMBL/GenBank/DDBJ whole genome shotgun (WGS) entry which is preliminary data.</text>
</comment>